<evidence type="ECO:0000313" key="1">
    <source>
        <dbReference type="EMBL" id="WWY03129.1"/>
    </source>
</evidence>
<dbReference type="Proteomes" id="UP001149607">
    <property type="component" value="Chromosome"/>
</dbReference>
<gene>
    <name evidence="1" type="ORF">V9W64_10685</name>
</gene>
<protein>
    <submittedName>
        <fullName evidence="1">Uncharacterized protein</fullName>
    </submittedName>
</protein>
<evidence type="ECO:0000313" key="2">
    <source>
        <dbReference type="Proteomes" id="UP001149607"/>
    </source>
</evidence>
<organism evidence="1 2">
    <name type="scientific">Neisseria leonii</name>
    <dbReference type="NCBI Taxonomy" id="2995413"/>
    <lineage>
        <taxon>Bacteria</taxon>
        <taxon>Pseudomonadati</taxon>
        <taxon>Pseudomonadota</taxon>
        <taxon>Betaproteobacteria</taxon>
        <taxon>Neisseriales</taxon>
        <taxon>Neisseriaceae</taxon>
        <taxon>Neisseria</taxon>
    </lineage>
</organism>
<dbReference type="EMBL" id="CP146598">
    <property type="protein sequence ID" value="WWY03129.1"/>
    <property type="molecule type" value="Genomic_DNA"/>
</dbReference>
<dbReference type="AlphaFoldDB" id="A0AAQ3V0C5"/>
<sequence length="523" mass="58402">MEKFIWPTQEEISLLGENELGRFMNLRKIVRGIYARPDKWIPLHVPGHVRSLLHMGYGLGSAMVLHDMLPRFMSPVADRYAAALDKLTKADAGEWRAAVALAAHEPESGSDSVLDAYRLVQHLPHISVDDGAKIAYCTEDYWTGRKGCARTTIGRYAKRHHGVSESDLALIQRAHDLRTGRFDGLVRFVENGDAEGWREVYRSRNIRSCMNNTSYGCTELDTSRCYASSAFGLPDNGLRLAYIPHAGDGRTGAVARAIVHEPSKTYFKVYGDDALSAALEQMGYEFESDGIPDGTVLWAGGEMLFPYVDGCGKKAYHCWSDEAGCGYWVMADCGDYDLQDTAGSKAFRKELCDDCGDTVDDGDTYRTWDGNGFTQVCYDCLSDYTVVEAVTDNGLESVYVLSRDAVAIRTGSGLQLIYDDEATRLEFGAVRSDYDSEYIAESCAVYLEKDEDYVWEGSDDIVWLEYAGTYALRDYCREFDGVWVHDSDWEHFGSAEVPVEGLSQELDGIRERILYGSEVETEA</sequence>
<keyword evidence="2" id="KW-1185">Reference proteome</keyword>
<proteinExistence type="predicted"/>
<accession>A0AAQ3V0C5</accession>
<dbReference type="RefSeq" id="WP_338691700.1">
    <property type="nucleotide sequence ID" value="NZ_CP146598.1"/>
</dbReference>
<reference evidence="1" key="1">
    <citation type="submission" date="2024-02" db="EMBL/GenBank/DDBJ databases">
        <title>Neisseria leonii sp. nov.</title>
        <authorList>
            <person name="Boutroux M."/>
            <person name="Favre-Rochex S."/>
            <person name="Gorgette O."/>
            <person name="Touak G."/>
            <person name="Muhle E."/>
            <person name="Chesneau O."/>
            <person name="Clermont D."/>
            <person name="Rahi P."/>
        </authorList>
    </citation>
    <scope>NUCLEOTIDE SEQUENCE</scope>
    <source>
        <strain evidence="1">51.81</strain>
    </source>
</reference>
<name>A0AAQ3V0C5_9NEIS</name>